<dbReference type="Pfam" id="PF01453">
    <property type="entry name" value="B_lectin"/>
    <property type="match status" value="1"/>
</dbReference>
<dbReference type="PROSITE" id="PS50927">
    <property type="entry name" value="BULB_LECTIN"/>
    <property type="match status" value="1"/>
</dbReference>
<dbReference type="InterPro" id="IPR036426">
    <property type="entry name" value="Bulb-type_lectin_dom_sf"/>
</dbReference>
<evidence type="ECO:0000256" key="8">
    <source>
        <dbReference type="ARBA" id="ARBA00022741"/>
    </source>
</evidence>
<dbReference type="CDD" id="cd01098">
    <property type="entry name" value="PAN_AP_plant"/>
    <property type="match status" value="1"/>
</dbReference>
<evidence type="ECO:0000256" key="6">
    <source>
        <dbReference type="ARBA" id="ARBA00022692"/>
    </source>
</evidence>
<evidence type="ECO:0000256" key="16">
    <source>
        <dbReference type="ARBA" id="ARBA00047899"/>
    </source>
</evidence>
<evidence type="ECO:0000256" key="3">
    <source>
        <dbReference type="ARBA" id="ARBA00022527"/>
    </source>
</evidence>
<dbReference type="PROSITE" id="PS00107">
    <property type="entry name" value="PROTEIN_KINASE_ATP"/>
    <property type="match status" value="1"/>
</dbReference>
<evidence type="ECO:0000256" key="11">
    <source>
        <dbReference type="ARBA" id="ARBA00022989"/>
    </source>
</evidence>
<dbReference type="InterPro" id="IPR000719">
    <property type="entry name" value="Prot_kinase_dom"/>
</dbReference>
<feature type="domain" description="Apple" evidence="22">
    <location>
        <begin position="332"/>
        <end position="416"/>
    </location>
</feature>
<evidence type="ECO:0000313" key="23">
    <source>
        <dbReference type="EMBL" id="VFU51098.1"/>
    </source>
</evidence>
<feature type="signal peptide" evidence="19">
    <location>
        <begin position="1"/>
        <end position="20"/>
    </location>
</feature>
<evidence type="ECO:0000256" key="4">
    <source>
        <dbReference type="ARBA" id="ARBA00022536"/>
    </source>
</evidence>
<dbReference type="PANTHER" id="PTHR47974">
    <property type="entry name" value="OS07G0415500 PROTEIN"/>
    <property type="match status" value="1"/>
</dbReference>
<dbReference type="Gene3D" id="3.30.200.20">
    <property type="entry name" value="Phosphorylase Kinase, domain 1"/>
    <property type="match status" value="2"/>
</dbReference>
<dbReference type="GO" id="GO:0048544">
    <property type="term" value="P:recognition of pollen"/>
    <property type="evidence" value="ECO:0007669"/>
    <property type="project" value="InterPro"/>
</dbReference>
<evidence type="ECO:0000256" key="14">
    <source>
        <dbReference type="ARBA" id="ARBA00023170"/>
    </source>
</evidence>
<dbReference type="GO" id="GO:0005524">
    <property type="term" value="F:ATP binding"/>
    <property type="evidence" value="ECO:0007669"/>
    <property type="project" value="UniProtKB-UniRule"/>
</dbReference>
<dbReference type="PROSITE" id="PS50011">
    <property type="entry name" value="PROTEIN_KINASE_DOM"/>
    <property type="match status" value="1"/>
</dbReference>
<dbReference type="PANTHER" id="PTHR47974:SF26">
    <property type="entry name" value="RECEPTOR-LIKE SERINE_THREONINE-PROTEIN KINASE"/>
    <property type="match status" value="1"/>
</dbReference>
<dbReference type="InterPro" id="IPR003609">
    <property type="entry name" value="Pan_app"/>
</dbReference>
<accession>A0A6N2MN90</accession>
<keyword evidence="7 19" id="KW-0732">Signal</keyword>
<keyword evidence="14" id="KW-0675">Receptor</keyword>
<dbReference type="SUPFAM" id="SSF56112">
    <property type="entry name" value="Protein kinase-like (PK-like)"/>
    <property type="match status" value="1"/>
</dbReference>
<feature type="domain" description="Protein kinase" evidence="20">
    <location>
        <begin position="509"/>
        <end position="777"/>
    </location>
</feature>
<reference evidence="23" key="1">
    <citation type="submission" date="2019-03" db="EMBL/GenBank/DDBJ databases">
        <authorList>
            <person name="Mank J."/>
            <person name="Almeida P."/>
        </authorList>
    </citation>
    <scope>NUCLEOTIDE SEQUENCE</scope>
    <source>
        <strain evidence="23">78183</strain>
    </source>
</reference>
<dbReference type="GO" id="GO:0004674">
    <property type="term" value="F:protein serine/threonine kinase activity"/>
    <property type="evidence" value="ECO:0007669"/>
    <property type="project" value="UniProtKB-KW"/>
</dbReference>
<protein>
    <recommendedName>
        <fullName evidence="2">non-specific serine/threonine protein kinase</fullName>
        <ecNumber evidence="2">2.7.11.1</ecNumber>
    </recommendedName>
</protein>
<keyword evidence="11" id="KW-1133">Transmembrane helix</keyword>
<evidence type="ECO:0000256" key="13">
    <source>
        <dbReference type="ARBA" id="ARBA00023157"/>
    </source>
</evidence>
<comment type="subcellular location">
    <subcellularLocation>
        <location evidence="1">Membrane</location>
        <topology evidence="1">Single-pass type I membrane protein</topology>
    </subcellularLocation>
</comment>
<dbReference type="FunFam" id="1.10.510.10:FF:000537">
    <property type="entry name" value="Putative receptor-like protein kinase"/>
    <property type="match status" value="1"/>
</dbReference>
<dbReference type="Pfam" id="PF00954">
    <property type="entry name" value="S_locus_glycop"/>
    <property type="match status" value="1"/>
</dbReference>
<keyword evidence="9" id="KW-0418">Kinase</keyword>
<dbReference type="InterPro" id="IPR001480">
    <property type="entry name" value="Bulb-type_lectin_dom"/>
</dbReference>
<dbReference type="EC" id="2.7.11.1" evidence="2"/>
<evidence type="ECO:0000256" key="1">
    <source>
        <dbReference type="ARBA" id="ARBA00004479"/>
    </source>
</evidence>
<comment type="catalytic activity">
    <reaction evidence="17">
        <text>L-seryl-[protein] + ATP = O-phospho-L-seryl-[protein] + ADP + H(+)</text>
        <dbReference type="Rhea" id="RHEA:17989"/>
        <dbReference type="Rhea" id="RHEA-COMP:9863"/>
        <dbReference type="Rhea" id="RHEA-COMP:11604"/>
        <dbReference type="ChEBI" id="CHEBI:15378"/>
        <dbReference type="ChEBI" id="CHEBI:29999"/>
        <dbReference type="ChEBI" id="CHEBI:30616"/>
        <dbReference type="ChEBI" id="CHEBI:83421"/>
        <dbReference type="ChEBI" id="CHEBI:456216"/>
        <dbReference type="EC" id="2.7.11.1"/>
    </reaction>
</comment>
<evidence type="ECO:0000256" key="12">
    <source>
        <dbReference type="ARBA" id="ARBA00023136"/>
    </source>
</evidence>
<dbReference type="FunFam" id="3.30.200.20:FF:000059">
    <property type="entry name" value="S-receptor-like serine/threonine-protein kinase"/>
    <property type="match status" value="1"/>
</dbReference>
<keyword evidence="5" id="KW-0808">Transferase</keyword>
<sequence>MATSVFLLFLPLIFFSSSSSSTIDRLNRASSLSVEHADDVLTSQNGIFSAGFFPVGDNTYCFAVWFSEPYSEGSRTIVWMANRDQPVNGRKSELSVLKSGNVIITDAGRFTVWSTDTVSESPVFLDLHENGNLILHNSDGGVLWQSYDSPTDTLLPQQLLTKDMKLVSCRSQGNFSSGFYKLYFGDDNVLRLLYGGPEISAYWPDPELMSWEAGRSTYNSSRIAFLDPLGYFSSSDNFSFTSADYGERVQRILKLDFDGNIRLYSRNHRMEKWTVSWQAMSQPCRIHGTCGPNSICSYVPHLGRKCSCLQGFKIRDRTDWSLGCVQEFNLTCTRNETGFLKLSNVEFFGYDYGFYPNYTFGMCENLCLKTCDCKGFQFKFIKHNYPGNIPYCYPKTQLLNGHHSPNFQGDLYLKVPKKTLPYQETGLDCPSKVVKQMNRTYTKNPENASQKFVVRFAIAFGAVELGVIFVVGCCFLRPRQNSSAGTHNYYRMATGFRKFTLSELKKATRGFSEEIGRGAGGVVYKGVLSDHRIAAIKRLNDASDQGEAEFQAEVSTIGNLNHMNLTEMWGYCAEGKNRLLVYRYMEHGSLAEQLSSNALSWEKRFEIAVGTAKGLAYLHEECSMPQNILLDSNYQPKVSDFGLSWPLKRGGQANKSFSKMRGTRGYMAPEWVFNLTITSKVDVYSYGMVLLELISGKGPTEEIENRRVVRWVREKMKQATGMSSWIEMIMDPKLEGKYDKCRVEILFEVALKCVAEDKDARPTMKEVVEMLLRQQMILNLSNQLFYDSLTGFLQLTNVEFSGYDFGFYPNYTPVTCEDLCLQTCDCKGFKFKFIKHDHPAGAVEFFGILLVVLNYKRPNHSGAGKQGYFCIETGFRNYSELRRATRDFCKEIGRGGGGIVYKGILSDGRVAGIKQLNEANQGGA</sequence>
<name>A0A6N2MN90_SALVM</name>
<proteinExistence type="predicted"/>
<organism evidence="23">
    <name type="scientific">Salix viminalis</name>
    <name type="common">Common osier</name>
    <name type="synonym">Basket willow</name>
    <dbReference type="NCBI Taxonomy" id="40686"/>
    <lineage>
        <taxon>Eukaryota</taxon>
        <taxon>Viridiplantae</taxon>
        <taxon>Streptophyta</taxon>
        <taxon>Embryophyta</taxon>
        <taxon>Tracheophyta</taxon>
        <taxon>Spermatophyta</taxon>
        <taxon>Magnoliopsida</taxon>
        <taxon>eudicotyledons</taxon>
        <taxon>Gunneridae</taxon>
        <taxon>Pentapetalae</taxon>
        <taxon>rosids</taxon>
        <taxon>fabids</taxon>
        <taxon>Malpighiales</taxon>
        <taxon>Salicaceae</taxon>
        <taxon>Saliceae</taxon>
        <taxon>Salix</taxon>
    </lineage>
</organism>
<feature type="binding site" evidence="18">
    <location>
        <position position="537"/>
    </location>
    <ligand>
        <name>ATP</name>
        <dbReference type="ChEBI" id="CHEBI:30616"/>
    </ligand>
</feature>
<evidence type="ECO:0000259" key="22">
    <source>
        <dbReference type="PROSITE" id="PS50948"/>
    </source>
</evidence>
<evidence type="ECO:0000256" key="18">
    <source>
        <dbReference type="PROSITE-ProRule" id="PRU10141"/>
    </source>
</evidence>
<dbReference type="PROSITE" id="PS50948">
    <property type="entry name" value="PAN"/>
    <property type="match status" value="1"/>
</dbReference>
<dbReference type="PIRSF" id="PIRSF000641">
    <property type="entry name" value="SRK"/>
    <property type="match status" value="1"/>
</dbReference>
<evidence type="ECO:0000256" key="10">
    <source>
        <dbReference type="ARBA" id="ARBA00022840"/>
    </source>
</evidence>
<keyword evidence="4" id="KW-0245">EGF-like domain</keyword>
<keyword evidence="10 18" id="KW-0067">ATP-binding</keyword>
<evidence type="ECO:0000256" key="5">
    <source>
        <dbReference type="ARBA" id="ARBA00022679"/>
    </source>
</evidence>
<evidence type="ECO:0000256" key="19">
    <source>
        <dbReference type="SAM" id="SignalP"/>
    </source>
</evidence>
<dbReference type="CDD" id="cd00028">
    <property type="entry name" value="B_lectin"/>
    <property type="match status" value="1"/>
</dbReference>
<dbReference type="InterPro" id="IPR017441">
    <property type="entry name" value="Protein_kinase_ATP_BS"/>
</dbReference>
<dbReference type="SUPFAM" id="SSF51110">
    <property type="entry name" value="alpha-D-mannose-specific plant lectins"/>
    <property type="match status" value="1"/>
</dbReference>
<evidence type="ECO:0000256" key="2">
    <source>
        <dbReference type="ARBA" id="ARBA00012513"/>
    </source>
</evidence>
<evidence type="ECO:0000256" key="9">
    <source>
        <dbReference type="ARBA" id="ARBA00022777"/>
    </source>
</evidence>
<evidence type="ECO:0000259" key="21">
    <source>
        <dbReference type="PROSITE" id="PS50927"/>
    </source>
</evidence>
<dbReference type="GO" id="GO:0016020">
    <property type="term" value="C:membrane"/>
    <property type="evidence" value="ECO:0007669"/>
    <property type="project" value="UniProtKB-SubCell"/>
</dbReference>
<keyword evidence="3" id="KW-0723">Serine/threonine-protein kinase</keyword>
<dbReference type="InterPro" id="IPR011009">
    <property type="entry name" value="Kinase-like_dom_sf"/>
</dbReference>
<dbReference type="Gene3D" id="1.10.510.10">
    <property type="entry name" value="Transferase(Phosphotransferase) domain 1"/>
    <property type="match status" value="1"/>
</dbReference>
<evidence type="ECO:0000259" key="20">
    <source>
        <dbReference type="PROSITE" id="PS50011"/>
    </source>
</evidence>
<dbReference type="EMBL" id="CAADRP010001752">
    <property type="protein sequence ID" value="VFU51098.1"/>
    <property type="molecule type" value="Genomic_DNA"/>
</dbReference>
<feature type="chain" id="PRO_5027010840" description="non-specific serine/threonine protein kinase" evidence="19">
    <location>
        <begin position="21"/>
        <end position="924"/>
    </location>
</feature>
<dbReference type="InterPro" id="IPR000858">
    <property type="entry name" value="S_locus_glycoprot_dom"/>
</dbReference>
<dbReference type="SMART" id="SM00108">
    <property type="entry name" value="B_lectin"/>
    <property type="match status" value="1"/>
</dbReference>
<keyword evidence="13" id="KW-1015">Disulfide bond</keyword>
<dbReference type="FunFam" id="2.90.10.10:FF:000017">
    <property type="entry name" value="Putative receptor protein kinase ZmPK1"/>
    <property type="match status" value="1"/>
</dbReference>
<dbReference type="Pfam" id="PF00069">
    <property type="entry name" value="Pkinase"/>
    <property type="match status" value="1"/>
</dbReference>
<gene>
    <name evidence="23" type="ORF">SVIM_LOCUS343554</name>
</gene>
<keyword evidence="12" id="KW-0472">Membrane</keyword>
<evidence type="ECO:0000256" key="15">
    <source>
        <dbReference type="ARBA" id="ARBA00023180"/>
    </source>
</evidence>
<keyword evidence="8 18" id="KW-0547">Nucleotide-binding</keyword>
<evidence type="ECO:0000256" key="7">
    <source>
        <dbReference type="ARBA" id="ARBA00022729"/>
    </source>
</evidence>
<keyword evidence="15" id="KW-0325">Glycoprotein</keyword>
<keyword evidence="6" id="KW-0812">Transmembrane</keyword>
<dbReference type="AlphaFoldDB" id="A0A6N2MN90"/>
<feature type="domain" description="Bulb-type lectin" evidence="21">
    <location>
        <begin position="26"/>
        <end position="148"/>
    </location>
</feature>
<comment type="catalytic activity">
    <reaction evidence="16">
        <text>L-threonyl-[protein] + ATP = O-phospho-L-threonyl-[protein] + ADP + H(+)</text>
        <dbReference type="Rhea" id="RHEA:46608"/>
        <dbReference type="Rhea" id="RHEA-COMP:11060"/>
        <dbReference type="Rhea" id="RHEA-COMP:11605"/>
        <dbReference type="ChEBI" id="CHEBI:15378"/>
        <dbReference type="ChEBI" id="CHEBI:30013"/>
        <dbReference type="ChEBI" id="CHEBI:30616"/>
        <dbReference type="ChEBI" id="CHEBI:61977"/>
        <dbReference type="ChEBI" id="CHEBI:456216"/>
        <dbReference type="EC" id="2.7.11.1"/>
    </reaction>
</comment>
<evidence type="ECO:0000256" key="17">
    <source>
        <dbReference type="ARBA" id="ARBA00048679"/>
    </source>
</evidence>
<dbReference type="InterPro" id="IPR024171">
    <property type="entry name" value="SRK-like_kinase"/>
</dbReference>
<dbReference type="Gene3D" id="2.90.10.10">
    <property type="entry name" value="Bulb-type lectin domain"/>
    <property type="match status" value="1"/>
</dbReference>